<name>A0A3N6V4D4_9GAMM</name>
<dbReference type="OrthoDB" id="8445094at2"/>
<evidence type="ECO:0000256" key="2">
    <source>
        <dbReference type="ARBA" id="ARBA00012404"/>
    </source>
</evidence>
<dbReference type="InterPro" id="IPR036979">
    <property type="entry name" value="CM_dom_sf"/>
</dbReference>
<dbReference type="SMART" id="SM00830">
    <property type="entry name" value="CM_2"/>
    <property type="match status" value="1"/>
</dbReference>
<dbReference type="NCBIfam" id="TIGR01806">
    <property type="entry name" value="CM_mono2"/>
    <property type="match status" value="1"/>
</dbReference>
<dbReference type="AlphaFoldDB" id="A0A3N6V4D4"/>
<evidence type="ECO:0000313" key="8">
    <source>
        <dbReference type="EMBL" id="RQM39975.1"/>
    </source>
</evidence>
<sequence>MKSKMTLSMLLSAGLFISASAMAASTAKDDIALLINQRLSYMKDVAGYKAKNHLAIEDLTQEGKVLSGSVAIAEKLGLNGGSVKPFIQAQMDAAKAIQYRYRADWLSETENGWQPAPLDQVRAKISALNTDILTDISANLKQGVKFTDKNAFMQAINQPNLKPADKERLWRSLGRITLNQ</sequence>
<feature type="domain" description="Chorismate mutase" evidence="7">
    <location>
        <begin position="11"/>
        <end position="102"/>
    </location>
</feature>
<comment type="caution">
    <text evidence="8">The sequence shown here is derived from an EMBL/GenBank/DDBJ whole genome shotgun (WGS) entry which is preliminary data.</text>
</comment>
<keyword evidence="9" id="KW-1185">Reference proteome</keyword>
<dbReference type="PANTHER" id="PTHR38041">
    <property type="entry name" value="CHORISMATE MUTASE"/>
    <property type="match status" value="1"/>
</dbReference>
<proteinExistence type="predicted"/>
<dbReference type="InterPro" id="IPR051331">
    <property type="entry name" value="Chorismate_mutase-related"/>
</dbReference>
<dbReference type="GO" id="GO:0046417">
    <property type="term" value="P:chorismate metabolic process"/>
    <property type="evidence" value="ECO:0007669"/>
    <property type="project" value="InterPro"/>
</dbReference>
<evidence type="ECO:0000259" key="7">
    <source>
        <dbReference type="PROSITE" id="PS51168"/>
    </source>
</evidence>
<keyword evidence="3 6" id="KW-0732">Signal</keyword>
<organism evidence="8 9">
    <name type="scientific">Erwinia psidii</name>
    <dbReference type="NCBI Taxonomy" id="69224"/>
    <lineage>
        <taxon>Bacteria</taxon>
        <taxon>Pseudomonadati</taxon>
        <taxon>Pseudomonadota</taxon>
        <taxon>Gammaproteobacteria</taxon>
        <taxon>Enterobacterales</taxon>
        <taxon>Erwiniaceae</taxon>
        <taxon>Erwinia</taxon>
    </lineage>
</organism>
<feature type="signal peptide" evidence="6">
    <location>
        <begin position="1"/>
        <end position="23"/>
    </location>
</feature>
<dbReference type="Proteomes" id="UP000279457">
    <property type="component" value="Unassembled WGS sequence"/>
</dbReference>
<dbReference type="GO" id="GO:0009697">
    <property type="term" value="P:salicylic acid biosynthetic process"/>
    <property type="evidence" value="ECO:0007669"/>
    <property type="project" value="TreeGrafter"/>
</dbReference>
<dbReference type="PIRSF" id="PIRSF026640">
    <property type="entry name" value="Peripl_chor_mut"/>
    <property type="match status" value="1"/>
</dbReference>
<gene>
    <name evidence="8" type="ORF">EB241_01290</name>
</gene>
<dbReference type="GO" id="GO:0004106">
    <property type="term" value="F:chorismate mutase activity"/>
    <property type="evidence" value="ECO:0007669"/>
    <property type="project" value="UniProtKB-EC"/>
</dbReference>
<accession>A0A3N6V4D4</accession>
<dbReference type="InterPro" id="IPR002701">
    <property type="entry name" value="CM_II_prokaryot"/>
</dbReference>
<dbReference type="Pfam" id="PF01817">
    <property type="entry name" value="CM_2"/>
    <property type="match status" value="1"/>
</dbReference>
<dbReference type="InterPro" id="IPR036263">
    <property type="entry name" value="Chorismate_II_sf"/>
</dbReference>
<dbReference type="PROSITE" id="PS51168">
    <property type="entry name" value="CHORISMATE_MUT_2"/>
    <property type="match status" value="1"/>
</dbReference>
<comment type="function">
    <text evidence="5">Catalyzes the Claisen rearrangement of chorismate to prephenate.</text>
</comment>
<dbReference type="EMBL" id="RHHM01000001">
    <property type="protein sequence ID" value="RQM39975.1"/>
    <property type="molecule type" value="Genomic_DNA"/>
</dbReference>
<evidence type="ECO:0000256" key="6">
    <source>
        <dbReference type="SAM" id="SignalP"/>
    </source>
</evidence>
<dbReference type="PANTHER" id="PTHR38041:SF2">
    <property type="entry name" value="SECRETED CHORISMATE MUTASE"/>
    <property type="match status" value="1"/>
</dbReference>
<dbReference type="RefSeq" id="WP_124231423.1">
    <property type="nucleotide sequence ID" value="NZ_RHHM01000001.1"/>
</dbReference>
<evidence type="ECO:0000256" key="3">
    <source>
        <dbReference type="ARBA" id="ARBA00022729"/>
    </source>
</evidence>
<comment type="catalytic activity">
    <reaction evidence="5">
        <text>chorismate = prephenate</text>
        <dbReference type="Rhea" id="RHEA:13897"/>
        <dbReference type="ChEBI" id="CHEBI:29748"/>
        <dbReference type="ChEBI" id="CHEBI:29934"/>
        <dbReference type="EC" id="5.4.99.5"/>
    </reaction>
</comment>
<dbReference type="EC" id="5.4.99.5" evidence="2 5"/>
<evidence type="ECO:0000256" key="5">
    <source>
        <dbReference type="PIRNR" id="PIRNR026640"/>
    </source>
</evidence>
<evidence type="ECO:0000313" key="9">
    <source>
        <dbReference type="Proteomes" id="UP000279457"/>
    </source>
</evidence>
<keyword evidence="4 5" id="KW-0413">Isomerase</keyword>
<evidence type="ECO:0000256" key="4">
    <source>
        <dbReference type="ARBA" id="ARBA00023235"/>
    </source>
</evidence>
<comment type="pathway">
    <text evidence="1 5">Metabolic intermediate biosynthesis; prephenate biosynthesis; prephenate from chorismate: step 1/1.</text>
</comment>
<dbReference type="SUPFAM" id="SSF48600">
    <property type="entry name" value="Chorismate mutase II"/>
    <property type="match status" value="1"/>
</dbReference>
<protein>
    <recommendedName>
        <fullName evidence="2 5">Chorismate mutase</fullName>
        <ecNumber evidence="2 5">5.4.99.5</ecNumber>
    </recommendedName>
</protein>
<dbReference type="Gene3D" id="1.20.59.10">
    <property type="entry name" value="Chorismate mutase"/>
    <property type="match status" value="1"/>
</dbReference>
<dbReference type="NCBIfam" id="NF005965">
    <property type="entry name" value="PRK08055.1"/>
    <property type="match status" value="1"/>
</dbReference>
<evidence type="ECO:0000256" key="1">
    <source>
        <dbReference type="ARBA" id="ARBA00004817"/>
    </source>
</evidence>
<dbReference type="UniPathway" id="UPA00120">
    <property type="reaction ID" value="UER00203"/>
</dbReference>
<dbReference type="InterPro" id="IPR008240">
    <property type="entry name" value="Chorismate_mutase_periplasmic"/>
</dbReference>
<feature type="chain" id="PRO_5017975394" description="Chorismate mutase" evidence="6">
    <location>
        <begin position="24"/>
        <end position="180"/>
    </location>
</feature>
<reference evidence="8 9" key="1">
    <citation type="submission" date="2018-10" db="EMBL/GenBank/DDBJ databases">
        <title>Draft genome sequence for the type isolate of Erwinia psidii, agent causal of bacterial blight in guava (Psidium guajava) and wilt and die-back of Eucalyptus spp.</title>
        <authorList>
            <person name="Hermenegildo P.S."/>
            <person name="Santos S.A."/>
            <person name="Guimaraes L.M.S."/>
            <person name="Vidigal P.M.P."/>
            <person name="Pereira I.C."/>
            <person name="Badel J.L."/>
            <person name="Alfenas-Zerbini P."/>
            <person name="Ferreira M.A.S.V."/>
            <person name="Alfenas A.C."/>
        </authorList>
    </citation>
    <scope>NUCLEOTIDE SEQUENCE [LARGE SCALE GENOMIC DNA]</scope>
    <source>
        <strain evidence="8 9">IBSBF 435</strain>
    </source>
</reference>